<evidence type="ECO:0000256" key="1">
    <source>
        <dbReference type="ARBA" id="ARBA00004496"/>
    </source>
</evidence>
<gene>
    <name evidence="8" type="ORF">QSP1433_LOCUS2487</name>
</gene>
<dbReference type="InterPro" id="IPR002059">
    <property type="entry name" value="CSP_DNA-bd"/>
</dbReference>
<dbReference type="PANTHER" id="PTHR12913:SF1">
    <property type="entry name" value="COLD SHOCK DOMAIN-CONTAINING PROTEIN E1"/>
    <property type="match status" value="1"/>
</dbReference>
<evidence type="ECO:0000259" key="7">
    <source>
        <dbReference type="PROSITE" id="PS51857"/>
    </source>
</evidence>
<dbReference type="SMART" id="SM00357">
    <property type="entry name" value="CSP"/>
    <property type="match status" value="3"/>
</dbReference>
<dbReference type="CDD" id="cd04458">
    <property type="entry name" value="CSP_CDS"/>
    <property type="match status" value="1"/>
</dbReference>
<feature type="compositionally biased region" description="Basic and acidic residues" evidence="6">
    <location>
        <begin position="45"/>
        <end position="66"/>
    </location>
</feature>
<dbReference type="SUPFAM" id="SSF50249">
    <property type="entry name" value="Nucleic acid-binding proteins"/>
    <property type="match status" value="2"/>
</dbReference>
<dbReference type="InterPro" id="IPR012340">
    <property type="entry name" value="NA-bd_OB-fold"/>
</dbReference>
<feature type="compositionally biased region" description="Acidic residues" evidence="6">
    <location>
        <begin position="951"/>
        <end position="965"/>
    </location>
</feature>
<feature type="compositionally biased region" description="Basic and acidic residues" evidence="6">
    <location>
        <begin position="926"/>
        <end position="946"/>
    </location>
</feature>
<accession>A0A7S2RE62</accession>
<keyword evidence="4" id="KW-0694">RNA-binding</keyword>
<comment type="subcellular location">
    <subcellularLocation>
        <location evidence="1">Cytoplasm</location>
    </subcellularLocation>
</comment>
<feature type="region of interest" description="Disordered" evidence="6">
    <location>
        <begin position="39"/>
        <end position="71"/>
    </location>
</feature>
<evidence type="ECO:0000256" key="6">
    <source>
        <dbReference type="SAM" id="MobiDB-lite"/>
    </source>
</evidence>
<dbReference type="GO" id="GO:0005737">
    <property type="term" value="C:cytoplasm"/>
    <property type="evidence" value="ECO:0007669"/>
    <property type="project" value="UniProtKB-SubCell"/>
</dbReference>
<feature type="compositionally biased region" description="Low complexity" evidence="6">
    <location>
        <begin position="482"/>
        <end position="493"/>
    </location>
</feature>
<dbReference type="Pfam" id="PF00313">
    <property type="entry name" value="CSD"/>
    <property type="match status" value="1"/>
</dbReference>
<organism evidence="8">
    <name type="scientific">Mucochytrium quahogii</name>
    <dbReference type="NCBI Taxonomy" id="96639"/>
    <lineage>
        <taxon>Eukaryota</taxon>
        <taxon>Sar</taxon>
        <taxon>Stramenopiles</taxon>
        <taxon>Bigyra</taxon>
        <taxon>Labyrinthulomycetes</taxon>
        <taxon>Thraustochytrida</taxon>
        <taxon>Thraustochytriidae</taxon>
        <taxon>Mucochytrium</taxon>
    </lineage>
</organism>
<dbReference type="PROSITE" id="PS51857">
    <property type="entry name" value="CSD_2"/>
    <property type="match status" value="1"/>
</dbReference>
<proteinExistence type="inferred from homology"/>
<evidence type="ECO:0000256" key="2">
    <source>
        <dbReference type="ARBA" id="ARBA00022490"/>
    </source>
</evidence>
<keyword evidence="2" id="KW-0963">Cytoplasm</keyword>
<protein>
    <recommendedName>
        <fullName evidence="7">CSD domain-containing protein</fullName>
    </recommendedName>
</protein>
<dbReference type="EMBL" id="HBHK01004155">
    <property type="protein sequence ID" value="CAD9668554.1"/>
    <property type="molecule type" value="Transcribed_RNA"/>
</dbReference>
<evidence type="ECO:0000313" key="8">
    <source>
        <dbReference type="EMBL" id="CAD9668554.1"/>
    </source>
</evidence>
<feature type="region of interest" description="Disordered" evidence="6">
    <location>
        <begin position="479"/>
        <end position="511"/>
    </location>
</feature>
<reference evidence="8" key="1">
    <citation type="submission" date="2021-01" db="EMBL/GenBank/DDBJ databases">
        <authorList>
            <person name="Corre E."/>
            <person name="Pelletier E."/>
            <person name="Niang G."/>
            <person name="Scheremetjew M."/>
            <person name="Finn R."/>
            <person name="Kale V."/>
            <person name="Holt S."/>
            <person name="Cochrane G."/>
            <person name="Meng A."/>
            <person name="Brown T."/>
            <person name="Cohen L."/>
        </authorList>
    </citation>
    <scope>NUCLEOTIDE SEQUENCE</scope>
    <source>
        <strain evidence="8">NY070348D</strain>
    </source>
</reference>
<comment type="similarity">
    <text evidence="5">Belongs to the UNR family.</text>
</comment>
<keyword evidence="3" id="KW-0677">Repeat</keyword>
<evidence type="ECO:0000256" key="4">
    <source>
        <dbReference type="ARBA" id="ARBA00022884"/>
    </source>
</evidence>
<dbReference type="AlphaFoldDB" id="A0A7S2RE62"/>
<dbReference type="Gene3D" id="2.40.50.140">
    <property type="entry name" value="Nucleic acid-binding proteins"/>
    <property type="match status" value="4"/>
</dbReference>
<dbReference type="PANTHER" id="PTHR12913">
    <property type="entry name" value="UNR PROTEIN N-RAS UPSTREAM GENE PROTEIN"/>
    <property type="match status" value="1"/>
</dbReference>
<dbReference type="InterPro" id="IPR011129">
    <property type="entry name" value="CSD"/>
</dbReference>
<sequence>MTEEEINKMEAFLPKDVSTGVPDDEKVICFCPRGLRPLPAAATEASKEKTAAANGDETKKTEEEDKKKRRKTVVTPMSGDVVKFDLMKEMATGRVHAMGITVVKQGRDRVKEILERQIESGKLEREKGIICALSSSTSWNPNSFGMIEAEDRTSKIYFAYKELPAELQPSIDAPVAPKEPEKKKGDFGAHDWRSTREAKAEKAGLRPGLELEFYVVQDPLTPERLLAVKIESLKPGSVCFEVLVKEDARAVVLSLQRVKSDDDDRRGSYGGRKMTASEIRESRPLVGRLRTLEPIGNGKEEETLEVREIEFTGDDMISPGPRPQPQDIVLLNIYRIKKTGKLLAKGVQLIEPSEEKDRCDSSPLAPWEGKVKRETGIVANVREAFGFIECIDRPGQMFFPLKEVVAKRSVEIQGDSSRVLREQLLKPGDVVSFQVTVDSFHNSNSGNERRAYASRVLKVKDPCRFVEISEKVTGIISKLPTSSSNKYSNNKGGSHQRKSSYQQSGPTDNGVIFASPSEHAAPEIFSVLEKFVKGELLSKEKKPVTSVEIVSPSGEPVGKNRKLRGRKSSISATPPPVATEAYVVNVSSNIQHAAREYANWFGLVGDMKQTGTENRLVLKLKKSAKENGDITIKAPISFALSSSIDKRHLQVGDKAEFKLFFDKKLCRHVARQITVVEPVKPKPPPPVKRRPNTETGVVSCLHENGFGFLQSCSRPERLFFHCADCDGNYRTTIAAGDEVEYIHSESEKGAKASSLRMLNPGTIVIDEPVLDPTTNQQEVLTGFISREPKQHGEMKSSSAKWKTDHPKSVKISQIHVPHHCYGRLVDSSSADRESKEELFVKPDWRRANELDKMVKRFAVAAGSKDGDKIWQVDPELPLGDIKELERNARRSKLYVGHVDQKLVIAASKAELVAYKERLRLSKQALDEEKKKENTAATAEKEPKNEDMATNTEEDEEEEEEEDDDSAPASPIKRTSSAKEEKTEDSMKVFMYSLSDIVQPTEGSEKAIDKWMPAIGDEVSYQLCKNVASKKIRATNIKLLKSGSKVYRGVIEGNISGRLGFVRPHVAGEGSEALFGVQGRDGVDERFKPGSGGRDGTVRFDRSEIRDGTHLNDGDEVEYTLIIDPRSKEAKAARIRLIKRATVSELARSATPPKVNSELIKRVREGVAVNAVARFQTAKGPDGTRGFSPGRGRNLPLRTKLRVTAKEFKPSF</sequence>
<dbReference type="GO" id="GO:0003723">
    <property type="term" value="F:RNA binding"/>
    <property type="evidence" value="ECO:0007669"/>
    <property type="project" value="UniProtKB-KW"/>
</dbReference>
<feature type="domain" description="CSD" evidence="7">
    <location>
        <begin position="693"/>
        <end position="757"/>
    </location>
</feature>
<feature type="region of interest" description="Disordered" evidence="6">
    <location>
        <begin position="926"/>
        <end position="980"/>
    </location>
</feature>
<evidence type="ECO:0000256" key="3">
    <source>
        <dbReference type="ARBA" id="ARBA00022737"/>
    </source>
</evidence>
<name>A0A7S2RE62_9STRA</name>
<evidence type="ECO:0000256" key="5">
    <source>
        <dbReference type="ARBA" id="ARBA00044751"/>
    </source>
</evidence>